<dbReference type="SMART" id="SM00830">
    <property type="entry name" value="CM_2"/>
    <property type="match status" value="1"/>
</dbReference>
<dbReference type="GO" id="GO:0004664">
    <property type="term" value="F:prephenate dehydratase activity"/>
    <property type="evidence" value="ECO:0007669"/>
    <property type="project" value="UniProtKB-EC"/>
</dbReference>
<evidence type="ECO:0000256" key="7">
    <source>
        <dbReference type="ARBA" id="ARBA00047848"/>
    </source>
</evidence>
<dbReference type="InterPro" id="IPR002701">
    <property type="entry name" value="CM_II_prokaryot"/>
</dbReference>
<keyword evidence="6" id="KW-0456">Lyase</keyword>
<dbReference type="GO" id="GO:0009094">
    <property type="term" value="P:L-phenylalanine biosynthetic process"/>
    <property type="evidence" value="ECO:0007669"/>
    <property type="project" value="UniProtKB-UniPathway"/>
</dbReference>
<feature type="domain" description="Chorismate mutase" evidence="8">
    <location>
        <begin position="295"/>
        <end position="378"/>
    </location>
</feature>
<dbReference type="AlphaFoldDB" id="A0A7X1J571"/>
<dbReference type="RefSeq" id="WP_186284301.1">
    <property type="nucleotide sequence ID" value="NZ_JACMSF010000025.1"/>
</dbReference>
<comment type="catalytic activity">
    <reaction evidence="7">
        <text>prephenate + H(+) = 3-phenylpyruvate + CO2 + H2O</text>
        <dbReference type="Rhea" id="RHEA:21648"/>
        <dbReference type="ChEBI" id="CHEBI:15377"/>
        <dbReference type="ChEBI" id="CHEBI:15378"/>
        <dbReference type="ChEBI" id="CHEBI:16526"/>
        <dbReference type="ChEBI" id="CHEBI:18005"/>
        <dbReference type="ChEBI" id="CHEBI:29934"/>
        <dbReference type="EC" id="4.2.1.51"/>
    </reaction>
</comment>
<dbReference type="GO" id="GO:0004106">
    <property type="term" value="F:chorismate mutase activity"/>
    <property type="evidence" value="ECO:0007669"/>
    <property type="project" value="InterPro"/>
</dbReference>
<dbReference type="SUPFAM" id="SSF48600">
    <property type="entry name" value="Chorismate mutase II"/>
    <property type="match status" value="1"/>
</dbReference>
<reference evidence="10 11" key="1">
    <citation type="submission" date="2020-08" db="EMBL/GenBank/DDBJ databases">
        <title>Streptomyces sp. PSKA01 genome sequencing and assembly.</title>
        <authorList>
            <person name="Mandal S."/>
            <person name="Maiti P.K."/>
            <person name="Das P."/>
        </authorList>
    </citation>
    <scope>NUCLEOTIDE SEQUENCE [LARGE SCALE GENOMIC DNA]</scope>
    <source>
        <strain evidence="10 11">PSKA01</strain>
    </source>
</reference>
<keyword evidence="10" id="KW-0413">Isomerase</keyword>
<dbReference type="GO" id="GO:0046417">
    <property type="term" value="P:chorismate metabolic process"/>
    <property type="evidence" value="ECO:0007669"/>
    <property type="project" value="InterPro"/>
</dbReference>
<dbReference type="Pfam" id="PF00800">
    <property type="entry name" value="PDT"/>
    <property type="match status" value="1"/>
</dbReference>
<keyword evidence="4" id="KW-0057">Aromatic amino acid biosynthesis</keyword>
<evidence type="ECO:0000256" key="1">
    <source>
        <dbReference type="ARBA" id="ARBA00004741"/>
    </source>
</evidence>
<dbReference type="InterPro" id="IPR001086">
    <property type="entry name" value="Preph_deHydtase"/>
</dbReference>
<dbReference type="InterPro" id="IPR036263">
    <property type="entry name" value="Chorismate_II_sf"/>
</dbReference>
<dbReference type="NCBIfam" id="NF005894">
    <property type="entry name" value="PRK07857.1"/>
    <property type="match status" value="1"/>
</dbReference>
<proteinExistence type="predicted"/>
<evidence type="ECO:0000256" key="3">
    <source>
        <dbReference type="ARBA" id="ARBA00022605"/>
    </source>
</evidence>
<evidence type="ECO:0000313" key="11">
    <source>
        <dbReference type="Proteomes" id="UP000584670"/>
    </source>
</evidence>
<evidence type="ECO:0000256" key="4">
    <source>
        <dbReference type="ARBA" id="ARBA00023141"/>
    </source>
</evidence>
<dbReference type="SUPFAM" id="SSF53850">
    <property type="entry name" value="Periplasmic binding protein-like II"/>
    <property type="match status" value="1"/>
</dbReference>
<organism evidence="10 11">
    <name type="scientific">Streptomyces cupreus</name>
    <dbReference type="NCBI Taxonomy" id="2759956"/>
    <lineage>
        <taxon>Bacteria</taxon>
        <taxon>Bacillati</taxon>
        <taxon>Actinomycetota</taxon>
        <taxon>Actinomycetes</taxon>
        <taxon>Kitasatosporales</taxon>
        <taxon>Streptomycetaceae</taxon>
        <taxon>Streptomyces</taxon>
    </lineage>
</organism>
<evidence type="ECO:0000259" key="9">
    <source>
        <dbReference type="PROSITE" id="PS51171"/>
    </source>
</evidence>
<dbReference type="PROSITE" id="PS51168">
    <property type="entry name" value="CHORISMATE_MUT_2"/>
    <property type="match status" value="1"/>
</dbReference>
<dbReference type="PROSITE" id="PS51171">
    <property type="entry name" value="PREPHENATE_DEHYDR_3"/>
    <property type="match status" value="1"/>
</dbReference>
<evidence type="ECO:0000313" key="10">
    <source>
        <dbReference type="EMBL" id="MBC2904436.1"/>
    </source>
</evidence>
<evidence type="ECO:0000256" key="5">
    <source>
        <dbReference type="ARBA" id="ARBA00023222"/>
    </source>
</evidence>
<evidence type="ECO:0000259" key="8">
    <source>
        <dbReference type="PROSITE" id="PS51168"/>
    </source>
</evidence>
<accession>A0A7X1J571</accession>
<keyword evidence="3" id="KW-0028">Amino-acid biosynthesis</keyword>
<dbReference type="PANTHER" id="PTHR21022:SF19">
    <property type="entry name" value="PREPHENATE DEHYDRATASE-RELATED"/>
    <property type="match status" value="1"/>
</dbReference>
<sequence>MGPEGTFTEQALRSLPEAGGSSLLAAATAAQALAHVWRGAAEAAMLPVHNTVAGPVPDTLRALVESPAPVVVREVVLDVEFALLVRPGTPLSRVRTVSGHPHAGTQVRRWLSSHVPHARWIAAPSNAEGARRVKDGECDAAVAGLFAAARYGLEAAGTGIQDSSGAATRFLLCAHRGAARIPVPGCAHRTSLIGRFPSRSDQLTVHLQKLKKHPFLQEVSLNVVHDGPDSRLLLADCPGRMDRPETARAVGLLQLSLPGLRSLGSYASAHHVMSPSERSRIMTGKATAEADVSVEPAPGDVTRLREKIDALDQSLIGALQQRLTASKEIQRLRMGDGGARIDSGREHAIRDRYTQTLGDGGGAVADAVLEMCRGQASR</sequence>
<feature type="domain" description="Prephenate dehydratase" evidence="9">
    <location>
        <begin position="1"/>
        <end position="175"/>
    </location>
</feature>
<dbReference type="Gene3D" id="1.20.59.10">
    <property type="entry name" value="Chorismate mutase"/>
    <property type="match status" value="1"/>
</dbReference>
<dbReference type="PANTHER" id="PTHR21022">
    <property type="entry name" value="PREPHENATE DEHYDRATASE P PROTEIN"/>
    <property type="match status" value="1"/>
</dbReference>
<evidence type="ECO:0000256" key="6">
    <source>
        <dbReference type="ARBA" id="ARBA00023239"/>
    </source>
</evidence>
<evidence type="ECO:0000256" key="2">
    <source>
        <dbReference type="ARBA" id="ARBA00013147"/>
    </source>
</evidence>
<keyword evidence="11" id="KW-1185">Reference proteome</keyword>
<dbReference type="GO" id="GO:0005737">
    <property type="term" value="C:cytoplasm"/>
    <property type="evidence" value="ECO:0007669"/>
    <property type="project" value="TreeGrafter"/>
</dbReference>
<dbReference type="Pfam" id="PF01817">
    <property type="entry name" value="CM_2"/>
    <property type="match status" value="1"/>
</dbReference>
<gene>
    <name evidence="10" type="ORF">H4N64_23070</name>
</gene>
<dbReference type="UniPathway" id="UPA00121">
    <property type="reaction ID" value="UER00345"/>
</dbReference>
<comment type="pathway">
    <text evidence="1">Amino-acid biosynthesis; L-phenylalanine biosynthesis; phenylpyruvate from prephenate: step 1/1.</text>
</comment>
<dbReference type="EC" id="4.2.1.51" evidence="2"/>
<keyword evidence="5" id="KW-0584">Phenylalanine biosynthesis</keyword>
<comment type="caution">
    <text evidence="10">The sequence shown here is derived from an EMBL/GenBank/DDBJ whole genome shotgun (WGS) entry which is preliminary data.</text>
</comment>
<dbReference type="InterPro" id="IPR036979">
    <property type="entry name" value="CM_dom_sf"/>
</dbReference>
<name>A0A7X1J571_9ACTN</name>
<dbReference type="Gene3D" id="3.40.190.10">
    <property type="entry name" value="Periplasmic binding protein-like II"/>
    <property type="match status" value="2"/>
</dbReference>
<protein>
    <recommendedName>
        <fullName evidence="2">prephenate dehydratase</fullName>
        <ecNumber evidence="2">4.2.1.51</ecNumber>
    </recommendedName>
</protein>
<dbReference type="Proteomes" id="UP000584670">
    <property type="component" value="Unassembled WGS sequence"/>
</dbReference>
<dbReference type="EMBL" id="JACMSF010000025">
    <property type="protein sequence ID" value="MBC2904436.1"/>
    <property type="molecule type" value="Genomic_DNA"/>
</dbReference>